<feature type="domain" description="CCHC-type" evidence="3">
    <location>
        <begin position="372"/>
        <end position="388"/>
    </location>
</feature>
<sequence>MGDSWSIREGFPDLALVSTSVKNPEEGVFGGFLGRPKESLTAILDPFGELGVNALDVETHGMRLVILPSTPGTARDRRQLVTTPLRRRQWRPTPSVEIRPPVYFAIFDFIPWLREVGVAEHRPVRTSRDVTSGRSSRPRHRKVLYFPHRHLWIMEYSCKVWCKPCRRRLIPRQHSRLSWRLRADVWWASLLRTRFEDGAVDVAWDEFVRLFRAKFVPEHIQDRMEQEFLSLAQGSMTVLEYEARFSELSKYVPHIMADERRKTKKFVMGHKPSLQMRLVAFDHRTLDEALSTACRQEGEIEQYLEEKKASQKRPAATFQRQNKKKAVYQMQQRSVAVGSSQVPSVRSPGVKKECPHCGKTHGGTECWMITGKCLKCGSSDHKIKDCPRLQQGVQRRAPAPVVAAAAPATGRPGRPRAPTRVFALAREDAEQAEHVTEGVVGDDTLAEEAVETDSERGD</sequence>
<keyword evidence="1" id="KW-0479">Metal-binding</keyword>
<protein>
    <recommendedName>
        <fullName evidence="3">CCHC-type domain-containing protein</fullName>
    </recommendedName>
</protein>
<feature type="region of interest" description="Disordered" evidence="2">
    <location>
        <begin position="430"/>
        <end position="458"/>
    </location>
</feature>
<dbReference type="OrthoDB" id="416991at2759"/>
<proteinExistence type="predicted"/>
<evidence type="ECO:0000313" key="5">
    <source>
        <dbReference type="Proteomes" id="UP000652761"/>
    </source>
</evidence>
<dbReference type="InterPro" id="IPR005162">
    <property type="entry name" value="Retrotrans_gag_dom"/>
</dbReference>
<keyword evidence="1" id="KW-0862">Zinc</keyword>
<dbReference type="InterPro" id="IPR001878">
    <property type="entry name" value="Znf_CCHC"/>
</dbReference>
<evidence type="ECO:0000256" key="2">
    <source>
        <dbReference type="SAM" id="MobiDB-lite"/>
    </source>
</evidence>
<dbReference type="PANTHER" id="PTHR34482">
    <property type="entry name" value="DNA DAMAGE-INDUCIBLE PROTEIN 1-LIKE"/>
    <property type="match status" value="1"/>
</dbReference>
<evidence type="ECO:0000259" key="3">
    <source>
        <dbReference type="PROSITE" id="PS50158"/>
    </source>
</evidence>
<keyword evidence="5" id="KW-1185">Reference proteome</keyword>
<reference evidence="4" key="1">
    <citation type="submission" date="2017-07" db="EMBL/GenBank/DDBJ databases">
        <title>Taro Niue Genome Assembly and Annotation.</title>
        <authorList>
            <person name="Atibalentja N."/>
            <person name="Keating K."/>
            <person name="Fields C.J."/>
        </authorList>
    </citation>
    <scope>NUCLEOTIDE SEQUENCE</scope>
    <source>
        <strain evidence="4">Niue_2</strain>
        <tissue evidence="4">Leaf</tissue>
    </source>
</reference>
<dbReference type="GO" id="GO:0008270">
    <property type="term" value="F:zinc ion binding"/>
    <property type="evidence" value="ECO:0007669"/>
    <property type="project" value="UniProtKB-KW"/>
</dbReference>
<dbReference type="EMBL" id="NMUH01002529">
    <property type="protein sequence ID" value="MQM00540.1"/>
    <property type="molecule type" value="Genomic_DNA"/>
</dbReference>
<accession>A0A843WC20</accession>
<gene>
    <name evidence="4" type="ORF">Taro_033277</name>
</gene>
<dbReference type="PANTHER" id="PTHR34482:SF48">
    <property type="entry name" value="GAG PROTEASE POLYPROTEIN"/>
    <property type="match status" value="1"/>
</dbReference>
<dbReference type="PROSITE" id="PS50158">
    <property type="entry name" value="ZF_CCHC"/>
    <property type="match status" value="1"/>
</dbReference>
<evidence type="ECO:0000313" key="4">
    <source>
        <dbReference type="EMBL" id="MQM00540.1"/>
    </source>
</evidence>
<name>A0A843WC20_COLES</name>
<dbReference type="Proteomes" id="UP000652761">
    <property type="component" value="Unassembled WGS sequence"/>
</dbReference>
<dbReference type="Pfam" id="PF03732">
    <property type="entry name" value="Retrotrans_gag"/>
    <property type="match status" value="1"/>
</dbReference>
<dbReference type="AlphaFoldDB" id="A0A843WC20"/>
<evidence type="ECO:0000256" key="1">
    <source>
        <dbReference type="PROSITE-ProRule" id="PRU00047"/>
    </source>
</evidence>
<comment type="caution">
    <text evidence="4">The sequence shown here is derived from an EMBL/GenBank/DDBJ whole genome shotgun (WGS) entry which is preliminary data.</text>
</comment>
<organism evidence="4 5">
    <name type="scientific">Colocasia esculenta</name>
    <name type="common">Wild taro</name>
    <name type="synonym">Arum esculentum</name>
    <dbReference type="NCBI Taxonomy" id="4460"/>
    <lineage>
        <taxon>Eukaryota</taxon>
        <taxon>Viridiplantae</taxon>
        <taxon>Streptophyta</taxon>
        <taxon>Embryophyta</taxon>
        <taxon>Tracheophyta</taxon>
        <taxon>Spermatophyta</taxon>
        <taxon>Magnoliopsida</taxon>
        <taxon>Liliopsida</taxon>
        <taxon>Araceae</taxon>
        <taxon>Aroideae</taxon>
        <taxon>Colocasieae</taxon>
        <taxon>Colocasia</taxon>
    </lineage>
</organism>
<keyword evidence="1" id="KW-0863">Zinc-finger</keyword>
<dbReference type="GO" id="GO:0003676">
    <property type="term" value="F:nucleic acid binding"/>
    <property type="evidence" value="ECO:0007669"/>
    <property type="project" value="InterPro"/>
</dbReference>